<dbReference type="Proteomes" id="UP001229346">
    <property type="component" value="Unassembled WGS sequence"/>
</dbReference>
<reference evidence="1 2" key="1">
    <citation type="submission" date="2023-07" db="EMBL/GenBank/DDBJ databases">
        <title>Sorghum-associated microbial communities from plants grown in Nebraska, USA.</title>
        <authorList>
            <person name="Schachtman D."/>
        </authorList>
    </citation>
    <scope>NUCLEOTIDE SEQUENCE [LARGE SCALE GENOMIC DNA]</scope>
    <source>
        <strain evidence="1 2">CC482</strain>
    </source>
</reference>
<evidence type="ECO:0000313" key="2">
    <source>
        <dbReference type="Proteomes" id="UP001229346"/>
    </source>
</evidence>
<evidence type="ECO:0000313" key="1">
    <source>
        <dbReference type="EMBL" id="MDQ0112881.1"/>
    </source>
</evidence>
<dbReference type="RefSeq" id="WP_307203812.1">
    <property type="nucleotide sequence ID" value="NZ_JAUSSU010000004.1"/>
</dbReference>
<dbReference type="EMBL" id="JAUSSU010000004">
    <property type="protein sequence ID" value="MDQ0112881.1"/>
    <property type="molecule type" value="Genomic_DNA"/>
</dbReference>
<proteinExistence type="predicted"/>
<sequence length="189" mass="21802">MPKKIASELDWIVLGIEKFAEGGEAALIVEKLARQLGSSKTSFYWYFKDRSQYVSRIIAEWKERATTAVIARNEMLEPLSPQRQVQELLLAMFSFNGGGDFLFYLRKLGEGEAQYGELLRQIEQQRLTYMSDLLVRCGHSQVEAERASELVYSYYLGWYERYKSHIVTKESAGQQAYFIMAFIGIGIDH</sequence>
<name>A0ABT9TZU0_PAEHA</name>
<keyword evidence="2" id="KW-1185">Reference proteome</keyword>
<dbReference type="InterPro" id="IPR009057">
    <property type="entry name" value="Homeodomain-like_sf"/>
</dbReference>
<dbReference type="Gene3D" id="1.10.357.10">
    <property type="entry name" value="Tetracycline Repressor, domain 2"/>
    <property type="match status" value="1"/>
</dbReference>
<protein>
    <submittedName>
        <fullName evidence="1">AcrR family transcriptional regulator</fullName>
    </submittedName>
</protein>
<gene>
    <name evidence="1" type="ORF">J2T15_002316</name>
</gene>
<comment type="caution">
    <text evidence="1">The sequence shown here is derived from an EMBL/GenBank/DDBJ whole genome shotgun (WGS) entry which is preliminary data.</text>
</comment>
<dbReference type="SUPFAM" id="SSF46689">
    <property type="entry name" value="Homeodomain-like"/>
    <property type="match status" value="1"/>
</dbReference>
<accession>A0ABT9TZU0</accession>
<organism evidence="1 2">
    <name type="scientific">Paenibacillus harenae</name>
    <dbReference type="NCBI Taxonomy" id="306543"/>
    <lineage>
        <taxon>Bacteria</taxon>
        <taxon>Bacillati</taxon>
        <taxon>Bacillota</taxon>
        <taxon>Bacilli</taxon>
        <taxon>Bacillales</taxon>
        <taxon>Paenibacillaceae</taxon>
        <taxon>Paenibacillus</taxon>
    </lineage>
</organism>